<dbReference type="Gene3D" id="3.60.20.40">
    <property type="match status" value="1"/>
</dbReference>
<evidence type="ECO:0000256" key="7">
    <source>
        <dbReference type="ARBA" id="ARBA00023315"/>
    </source>
</evidence>
<name>A0A238YFP9_9RHOB</name>
<dbReference type="EMBL" id="FZNN01000016">
    <property type="protein sequence ID" value="SNR69890.1"/>
    <property type="molecule type" value="Genomic_DNA"/>
</dbReference>
<dbReference type="NCBIfam" id="TIGR00066">
    <property type="entry name" value="g_glut_trans"/>
    <property type="match status" value="1"/>
</dbReference>
<evidence type="ECO:0000256" key="4">
    <source>
        <dbReference type="ARBA" id="ARBA00022679"/>
    </source>
</evidence>
<evidence type="ECO:0000256" key="2">
    <source>
        <dbReference type="ARBA" id="ARBA00001089"/>
    </source>
</evidence>
<evidence type="ECO:0000256" key="3">
    <source>
        <dbReference type="ARBA" id="ARBA00009381"/>
    </source>
</evidence>
<reference evidence="13 14" key="1">
    <citation type="submission" date="2017-06" db="EMBL/GenBank/DDBJ databases">
        <authorList>
            <person name="Kim H.J."/>
            <person name="Triplett B.A."/>
        </authorList>
    </citation>
    <scope>NUCLEOTIDE SEQUENCE [LARGE SCALE GENOMIC DNA]</scope>
    <source>
        <strain evidence="13 14">DSM 29052</strain>
    </source>
</reference>
<feature type="binding site" evidence="10">
    <location>
        <begin position="418"/>
        <end position="419"/>
    </location>
    <ligand>
        <name>L-glutamate</name>
        <dbReference type="ChEBI" id="CHEBI:29985"/>
    </ligand>
</feature>
<dbReference type="Proteomes" id="UP000198417">
    <property type="component" value="Unassembled WGS sequence"/>
</dbReference>
<keyword evidence="11" id="KW-0317">Glutathione biosynthesis</keyword>
<comment type="subunit">
    <text evidence="11">This enzyme consists of two polypeptide chains, which are synthesized in precursor form from a single polypeptide.</text>
</comment>
<dbReference type="PANTHER" id="PTHR43199:SF1">
    <property type="entry name" value="GLUTATHIONE HYDROLASE PROENZYME"/>
    <property type="match status" value="1"/>
</dbReference>
<protein>
    <recommendedName>
        <fullName evidence="11">Glutathione hydrolase proenzyme</fullName>
        <ecNumber evidence="11">2.3.2.2</ecNumber>
        <ecNumber evidence="11">3.4.19.13</ecNumber>
    </recommendedName>
    <component>
        <recommendedName>
            <fullName evidence="11">Glutathione hydrolase large chain</fullName>
        </recommendedName>
    </component>
    <component>
        <recommendedName>
            <fullName evidence="11">Glutathione hydrolase small chain</fullName>
        </recommendedName>
    </component>
</protein>
<keyword evidence="14" id="KW-1185">Reference proteome</keyword>
<dbReference type="OrthoDB" id="9781342at2"/>
<comment type="PTM">
    <text evidence="11">Cleaved by autocatalysis into a large and a small subunit.</text>
</comment>
<dbReference type="GO" id="GO:0036374">
    <property type="term" value="F:glutathione hydrolase activity"/>
    <property type="evidence" value="ECO:0007669"/>
    <property type="project" value="UniProtKB-UniRule"/>
</dbReference>
<keyword evidence="4 11" id="KW-0808">Transferase</keyword>
<evidence type="ECO:0000256" key="8">
    <source>
        <dbReference type="ARBA" id="ARBA00047417"/>
    </source>
</evidence>
<evidence type="ECO:0000256" key="11">
    <source>
        <dbReference type="RuleBase" id="RU368036"/>
    </source>
</evidence>
<evidence type="ECO:0000256" key="12">
    <source>
        <dbReference type="SAM" id="MobiDB-lite"/>
    </source>
</evidence>
<dbReference type="Pfam" id="PF01019">
    <property type="entry name" value="G_glu_transpept"/>
    <property type="match status" value="1"/>
</dbReference>
<accession>A0A238YFP9</accession>
<comment type="catalytic activity">
    <reaction evidence="8 11">
        <text>an N-terminal (5-L-glutamyl)-[peptide] + an alpha-amino acid = 5-L-glutamyl amino acid + an N-terminal L-alpha-aminoacyl-[peptide]</text>
        <dbReference type="Rhea" id="RHEA:23904"/>
        <dbReference type="Rhea" id="RHEA-COMP:9780"/>
        <dbReference type="Rhea" id="RHEA-COMP:9795"/>
        <dbReference type="ChEBI" id="CHEBI:77644"/>
        <dbReference type="ChEBI" id="CHEBI:78597"/>
        <dbReference type="ChEBI" id="CHEBI:78599"/>
        <dbReference type="ChEBI" id="CHEBI:78608"/>
        <dbReference type="EC" id="2.3.2.2"/>
    </reaction>
</comment>
<dbReference type="RefSeq" id="WP_089272403.1">
    <property type="nucleotide sequence ID" value="NZ_FZNN01000016.1"/>
</dbReference>
<feature type="region of interest" description="Disordered" evidence="12">
    <location>
        <begin position="336"/>
        <end position="357"/>
    </location>
</feature>
<evidence type="ECO:0000256" key="1">
    <source>
        <dbReference type="ARBA" id="ARBA00001049"/>
    </source>
</evidence>
<dbReference type="InterPro" id="IPR043137">
    <property type="entry name" value="GGT_ssub_C"/>
</dbReference>
<dbReference type="EC" id="2.3.2.2" evidence="11"/>
<dbReference type="InterPro" id="IPR000101">
    <property type="entry name" value="GGT_peptidase"/>
</dbReference>
<evidence type="ECO:0000256" key="10">
    <source>
        <dbReference type="PIRSR" id="PIRSR600101-2"/>
    </source>
</evidence>
<evidence type="ECO:0000256" key="6">
    <source>
        <dbReference type="ARBA" id="ARBA00023145"/>
    </source>
</evidence>
<dbReference type="GO" id="GO:0103068">
    <property type="term" value="F:leukotriene C4 gamma-glutamyl transferase activity"/>
    <property type="evidence" value="ECO:0007669"/>
    <property type="project" value="UniProtKB-EC"/>
</dbReference>
<dbReference type="SUPFAM" id="SSF56235">
    <property type="entry name" value="N-terminal nucleophile aminohydrolases (Ntn hydrolases)"/>
    <property type="match status" value="1"/>
</dbReference>
<sequence>MSNATIVAPQPEAVEAGAVVLERGGNAMDAALACAFVQGVVDPQMAGIGGFGSLHVYMPKRGVHDVLEFYARAPLASTPDMWVDKVLGESRDGFGYILENNISDIGYLAACTPGSLKGYETALRNYGTFDWADLIAPAIKLARDGFMIRNHMHWYWDKDQSNDGFANTLDKLRYSKTGRRVYFHEDGRLRNVGEVLKNPDMGNTLDRIARSGGSDIFYHGEIAEEIAADFAANGGLIGREDLAQYALSRADPVWGEYRGHRIASSPPPGSGFPLIELLQTLEHFDLSALDHVGVEHVRLLFEAMKRMTIDKDAHMGDPLYVDVPVEDLLSKSRAQMHADSIRRGERASVTRMDMSQRDTTHISVVDAEGNAVAMTHTLGSPSGAITDGLGFMYNGTMSRFNPFPANPGSIAPGKRRPSSAAPTIVFRGGKPRIVIGAPGGSYIAPTVAQGIMNMIDFNMPVLNAVAAPRIAGVSNKIDICNRVRRSVQTELEAEGYQVARSPQTYAFAALHAIEIDAEGMSQGAADPQRDGLALSVKVPT</sequence>
<proteinExistence type="inferred from homology"/>
<comment type="similarity">
    <text evidence="3 11">Belongs to the gamma-glutamyltransferase family.</text>
</comment>
<feature type="compositionally biased region" description="Basic and acidic residues" evidence="12">
    <location>
        <begin position="339"/>
        <end position="357"/>
    </location>
</feature>
<feature type="region of interest" description="Disordered" evidence="12">
    <location>
        <begin position="521"/>
        <end position="540"/>
    </location>
</feature>
<evidence type="ECO:0000313" key="14">
    <source>
        <dbReference type="Proteomes" id="UP000198417"/>
    </source>
</evidence>
<dbReference type="PANTHER" id="PTHR43199">
    <property type="entry name" value="GLUTATHIONE HYDROLASE"/>
    <property type="match status" value="1"/>
</dbReference>
<evidence type="ECO:0000256" key="5">
    <source>
        <dbReference type="ARBA" id="ARBA00022801"/>
    </source>
</evidence>
<dbReference type="InterPro" id="IPR029055">
    <property type="entry name" value="Ntn_hydrolases_N"/>
</dbReference>
<evidence type="ECO:0000313" key="13">
    <source>
        <dbReference type="EMBL" id="SNR69890.1"/>
    </source>
</evidence>
<organism evidence="13 14">
    <name type="scientific">Puniceibacterium sediminis</name>
    <dbReference type="NCBI Taxonomy" id="1608407"/>
    <lineage>
        <taxon>Bacteria</taxon>
        <taxon>Pseudomonadati</taxon>
        <taxon>Pseudomonadota</taxon>
        <taxon>Alphaproteobacteria</taxon>
        <taxon>Rhodobacterales</taxon>
        <taxon>Paracoccaceae</taxon>
        <taxon>Puniceibacterium</taxon>
    </lineage>
</organism>
<dbReference type="PRINTS" id="PR01210">
    <property type="entry name" value="GGTRANSPTASE"/>
</dbReference>
<keyword evidence="6 11" id="KW-0865">Zymogen</keyword>
<feature type="binding site" evidence="10">
    <location>
        <position position="440"/>
    </location>
    <ligand>
        <name>L-glutamate</name>
        <dbReference type="ChEBI" id="CHEBI:29985"/>
    </ligand>
</feature>
<dbReference type="UniPathway" id="UPA00204"/>
<comment type="pathway">
    <text evidence="11">Sulfur metabolism; glutathione metabolism.</text>
</comment>
<keyword evidence="5 11" id="KW-0378">Hydrolase</keyword>
<dbReference type="Gene3D" id="1.10.246.130">
    <property type="match status" value="1"/>
</dbReference>
<evidence type="ECO:0000256" key="9">
    <source>
        <dbReference type="PIRSR" id="PIRSR600101-1"/>
    </source>
</evidence>
<feature type="active site" description="Nucleophile" evidence="9">
    <location>
        <position position="359"/>
    </location>
</feature>
<dbReference type="GO" id="GO:0006751">
    <property type="term" value="P:glutathione catabolic process"/>
    <property type="evidence" value="ECO:0007669"/>
    <property type="project" value="UniProtKB-UniRule"/>
</dbReference>
<dbReference type="InterPro" id="IPR051792">
    <property type="entry name" value="GGT_bact"/>
</dbReference>
<dbReference type="AlphaFoldDB" id="A0A238YFP9"/>
<gene>
    <name evidence="13" type="ORF">SAMN06265370_11696</name>
</gene>
<dbReference type="EC" id="3.4.19.13" evidence="11"/>
<dbReference type="GO" id="GO:0006750">
    <property type="term" value="P:glutathione biosynthetic process"/>
    <property type="evidence" value="ECO:0007669"/>
    <property type="project" value="UniProtKB-KW"/>
</dbReference>
<dbReference type="InterPro" id="IPR043138">
    <property type="entry name" value="GGT_lsub"/>
</dbReference>
<comment type="catalytic activity">
    <reaction evidence="2 11">
        <text>glutathione + H2O = L-cysteinylglycine + L-glutamate</text>
        <dbReference type="Rhea" id="RHEA:28807"/>
        <dbReference type="ChEBI" id="CHEBI:15377"/>
        <dbReference type="ChEBI" id="CHEBI:29985"/>
        <dbReference type="ChEBI" id="CHEBI:57925"/>
        <dbReference type="ChEBI" id="CHEBI:61694"/>
        <dbReference type="EC" id="3.4.19.13"/>
    </reaction>
</comment>
<comment type="catalytic activity">
    <reaction evidence="1 11">
        <text>an S-substituted glutathione + H2O = an S-substituted L-cysteinylglycine + L-glutamate</text>
        <dbReference type="Rhea" id="RHEA:59468"/>
        <dbReference type="ChEBI" id="CHEBI:15377"/>
        <dbReference type="ChEBI" id="CHEBI:29985"/>
        <dbReference type="ChEBI" id="CHEBI:90779"/>
        <dbReference type="ChEBI" id="CHEBI:143103"/>
        <dbReference type="EC" id="3.4.19.13"/>
    </reaction>
</comment>
<keyword evidence="7 11" id="KW-0012">Acyltransferase</keyword>